<dbReference type="GO" id="GO:0016747">
    <property type="term" value="F:acyltransferase activity, transferring groups other than amino-acyl groups"/>
    <property type="evidence" value="ECO:0007669"/>
    <property type="project" value="InterPro"/>
</dbReference>
<keyword evidence="3" id="KW-1185">Reference proteome</keyword>
<dbReference type="AlphaFoldDB" id="A0A4U8Q9C9"/>
<dbReference type="Gene3D" id="3.40.630.30">
    <property type="match status" value="1"/>
</dbReference>
<dbReference type="Pfam" id="PF00583">
    <property type="entry name" value="Acetyltransf_1"/>
    <property type="match status" value="1"/>
</dbReference>
<feature type="domain" description="N-acetyltransferase" evidence="1">
    <location>
        <begin position="1"/>
        <end position="140"/>
    </location>
</feature>
<reference evidence="2 3" key="1">
    <citation type="journal article" date="2019" name="Anaerobe">
        <title>Detection of Robinsoniella peoriensis in multiple bone samples of a trauma patient.</title>
        <authorList>
            <person name="Schrottner P."/>
            <person name="Hartwich K."/>
            <person name="Bunk B."/>
            <person name="Schober I."/>
            <person name="Helbig S."/>
            <person name="Rudolph W.W."/>
            <person name="Gunzer F."/>
        </authorList>
    </citation>
    <scope>NUCLEOTIDE SEQUENCE [LARGE SCALE GENOMIC DNA]</scope>
    <source>
        <strain evidence="2 3">DSM 106044</strain>
    </source>
</reference>
<dbReference type="Proteomes" id="UP000306509">
    <property type="component" value="Unassembled WGS sequence"/>
</dbReference>
<dbReference type="InterPro" id="IPR016181">
    <property type="entry name" value="Acyl_CoA_acyltransferase"/>
</dbReference>
<dbReference type="STRING" id="180332.GCA_000797495_04906"/>
<dbReference type="EMBL" id="QGQD01000043">
    <property type="protein sequence ID" value="TLD01179.1"/>
    <property type="molecule type" value="Genomic_DNA"/>
</dbReference>
<organism evidence="2 3">
    <name type="scientific">Robinsoniella peoriensis</name>
    <dbReference type="NCBI Taxonomy" id="180332"/>
    <lineage>
        <taxon>Bacteria</taxon>
        <taxon>Bacillati</taxon>
        <taxon>Bacillota</taxon>
        <taxon>Clostridia</taxon>
        <taxon>Lachnospirales</taxon>
        <taxon>Lachnospiraceae</taxon>
        <taxon>Robinsoniella</taxon>
    </lineage>
</organism>
<evidence type="ECO:0000259" key="1">
    <source>
        <dbReference type="PROSITE" id="PS51186"/>
    </source>
</evidence>
<dbReference type="SUPFAM" id="SSF55729">
    <property type="entry name" value="Acyl-CoA N-acyltransferases (Nat)"/>
    <property type="match status" value="1"/>
</dbReference>
<sequence length="140" mass="16347">MKESMVLELANMFMNAFNAPPWNDKWTEETAGRRIRQMITGDNAYGIAGYVGGKLCGMIVGREEQYYDCVHFEIKEFCMDISMKNKGLGSILLKEFENRLKEKGIDKIILWTSRDPQTEGYYQKKDYETNEYLTVMEKIL</sequence>
<comment type="caution">
    <text evidence="2">The sequence shown here is derived from an EMBL/GenBank/DDBJ whole genome shotgun (WGS) entry which is preliminary data.</text>
</comment>
<gene>
    <name evidence="2" type="ORF">DSM106044_01971</name>
</gene>
<evidence type="ECO:0000313" key="2">
    <source>
        <dbReference type="EMBL" id="TLD01179.1"/>
    </source>
</evidence>
<keyword evidence="2" id="KW-0808">Transferase</keyword>
<proteinExistence type="predicted"/>
<evidence type="ECO:0000313" key="3">
    <source>
        <dbReference type="Proteomes" id="UP000306509"/>
    </source>
</evidence>
<dbReference type="InterPro" id="IPR000182">
    <property type="entry name" value="GNAT_dom"/>
</dbReference>
<dbReference type="CDD" id="cd04301">
    <property type="entry name" value="NAT_SF"/>
    <property type="match status" value="1"/>
</dbReference>
<name>A0A4U8Q9C9_9FIRM</name>
<accession>A0A4U8Q9C9</accession>
<protein>
    <submittedName>
        <fullName evidence="2">Putative acetyltransferase</fullName>
    </submittedName>
</protein>
<dbReference type="PROSITE" id="PS51186">
    <property type="entry name" value="GNAT"/>
    <property type="match status" value="1"/>
</dbReference>